<dbReference type="STRING" id="1194695.A0A5A7T0S3"/>
<feature type="compositionally biased region" description="Polar residues" evidence="1">
    <location>
        <begin position="7"/>
        <end position="94"/>
    </location>
</feature>
<feature type="region of interest" description="Disordered" evidence="1">
    <location>
        <begin position="141"/>
        <end position="167"/>
    </location>
</feature>
<dbReference type="EMBL" id="SSTE01020187">
    <property type="protein sequence ID" value="KAA0035191.1"/>
    <property type="molecule type" value="Genomic_DNA"/>
</dbReference>
<accession>A0A5A7T0S3</accession>
<feature type="region of interest" description="Disordered" evidence="1">
    <location>
        <begin position="1"/>
        <end position="102"/>
    </location>
</feature>
<dbReference type="AlphaFoldDB" id="A0A5A7T0S3"/>
<dbReference type="Proteomes" id="UP000321393">
    <property type="component" value="Unassembled WGS sequence"/>
</dbReference>
<comment type="caution">
    <text evidence="2">The sequence shown here is derived from an EMBL/GenBank/DDBJ whole genome shotgun (WGS) entry which is preliminary data.</text>
</comment>
<gene>
    <name evidence="2" type="ORF">E6C27_scaffold346G00110</name>
</gene>
<organism evidence="2 3">
    <name type="scientific">Cucumis melo var. makuwa</name>
    <name type="common">Oriental melon</name>
    <dbReference type="NCBI Taxonomy" id="1194695"/>
    <lineage>
        <taxon>Eukaryota</taxon>
        <taxon>Viridiplantae</taxon>
        <taxon>Streptophyta</taxon>
        <taxon>Embryophyta</taxon>
        <taxon>Tracheophyta</taxon>
        <taxon>Spermatophyta</taxon>
        <taxon>Magnoliopsida</taxon>
        <taxon>eudicotyledons</taxon>
        <taxon>Gunneridae</taxon>
        <taxon>Pentapetalae</taxon>
        <taxon>rosids</taxon>
        <taxon>fabids</taxon>
        <taxon>Cucurbitales</taxon>
        <taxon>Cucurbitaceae</taxon>
        <taxon>Benincaseae</taxon>
        <taxon>Cucumis</taxon>
    </lineage>
</organism>
<protein>
    <submittedName>
        <fullName evidence="2">NBS-LRR type resistance protein</fullName>
    </submittedName>
</protein>
<evidence type="ECO:0000313" key="3">
    <source>
        <dbReference type="Proteomes" id="UP000321393"/>
    </source>
</evidence>
<evidence type="ECO:0000256" key="1">
    <source>
        <dbReference type="SAM" id="MobiDB-lite"/>
    </source>
</evidence>
<name>A0A5A7T0S3_CUCMM</name>
<sequence length="223" mass="22914">MAFTRPSCLSSSSGSVERTYQSSAPEGCTHQSSAPEGCTHQSSAPEGCTDQSSAPEGCTDQSSAPEGCTHQSSAPEGCTHQSSAPEGCTHQSSAPEGCTYPRGSRLETRLEVGGATQLGGRCGHEARLRHARLMRVAGAGAGSVHGEGGAAVQRTEGSATCDGPTDGYGYDGAKTDNGGGSWRTTRRTQVKLRGLDDACDGGDGRDRTEAAMQWTRATEVRGG</sequence>
<feature type="region of interest" description="Disordered" evidence="1">
    <location>
        <begin position="195"/>
        <end position="223"/>
    </location>
</feature>
<reference evidence="2 3" key="1">
    <citation type="submission" date="2019-08" db="EMBL/GenBank/DDBJ databases">
        <title>Draft genome sequences of two oriental melons (Cucumis melo L. var makuwa).</title>
        <authorList>
            <person name="Kwon S.-Y."/>
        </authorList>
    </citation>
    <scope>NUCLEOTIDE SEQUENCE [LARGE SCALE GENOMIC DNA]</scope>
    <source>
        <strain evidence="3">cv. SW 3</strain>
        <tissue evidence="2">Leaf</tissue>
    </source>
</reference>
<evidence type="ECO:0000313" key="2">
    <source>
        <dbReference type="EMBL" id="KAA0035191.1"/>
    </source>
</evidence>
<proteinExistence type="predicted"/>